<protein>
    <recommendedName>
        <fullName evidence="1">ApeI dehydratase-like domain-containing protein</fullName>
    </recommendedName>
</protein>
<evidence type="ECO:0000313" key="2">
    <source>
        <dbReference type="EMBL" id="MBO8459374.1"/>
    </source>
</evidence>
<reference evidence="2" key="2">
    <citation type="journal article" date="2021" name="PeerJ">
        <title>Extensive microbial diversity within the chicken gut microbiome revealed by metagenomics and culture.</title>
        <authorList>
            <person name="Gilroy R."/>
            <person name="Ravi A."/>
            <person name="Getino M."/>
            <person name="Pursley I."/>
            <person name="Horton D.L."/>
            <person name="Alikhan N.F."/>
            <person name="Baker D."/>
            <person name="Gharbi K."/>
            <person name="Hall N."/>
            <person name="Watson M."/>
            <person name="Adriaenssens E.M."/>
            <person name="Foster-Nyarko E."/>
            <person name="Jarju S."/>
            <person name="Secka A."/>
            <person name="Antonio M."/>
            <person name="Oren A."/>
            <person name="Chaudhuri R.R."/>
            <person name="La Ragione R."/>
            <person name="Hildebrand F."/>
            <person name="Pallen M.J."/>
        </authorList>
    </citation>
    <scope>NUCLEOTIDE SEQUENCE</scope>
    <source>
        <strain evidence="2">G3-3990</strain>
    </source>
</reference>
<proteinExistence type="predicted"/>
<dbReference type="InterPro" id="IPR029069">
    <property type="entry name" value="HotDog_dom_sf"/>
</dbReference>
<feature type="domain" description="ApeI dehydratase-like" evidence="1">
    <location>
        <begin position="16"/>
        <end position="91"/>
    </location>
</feature>
<evidence type="ECO:0000313" key="3">
    <source>
        <dbReference type="Proteomes" id="UP000823641"/>
    </source>
</evidence>
<dbReference type="EMBL" id="JADIMG010000035">
    <property type="protein sequence ID" value="MBO8459374.1"/>
    <property type="molecule type" value="Genomic_DNA"/>
</dbReference>
<sequence length="119" mass="13201">MILKDNFYRILSLVNNSEGDYSIKVELVSKHPIFCGHFPDKPVVPGVCTLTVIKECLGLILGRDISFVSIKECKYLSVLLPKEGLTIIINLTITDVSKVRALVESEGKQILKLRAAISE</sequence>
<reference evidence="2" key="1">
    <citation type="submission" date="2020-10" db="EMBL/GenBank/DDBJ databases">
        <authorList>
            <person name="Gilroy R."/>
        </authorList>
    </citation>
    <scope>NUCLEOTIDE SEQUENCE</scope>
    <source>
        <strain evidence="2">G3-3990</strain>
    </source>
</reference>
<dbReference type="InterPro" id="IPR054545">
    <property type="entry name" value="ApeI-like"/>
</dbReference>
<dbReference type="Proteomes" id="UP000823641">
    <property type="component" value="Unassembled WGS sequence"/>
</dbReference>
<dbReference type="AlphaFoldDB" id="A0A9D9HSA0"/>
<organism evidence="2 3">
    <name type="scientific">Candidatus Gallipaludibacter merdavium</name>
    <dbReference type="NCBI Taxonomy" id="2840839"/>
    <lineage>
        <taxon>Bacteria</taxon>
        <taxon>Pseudomonadati</taxon>
        <taxon>Bacteroidota</taxon>
        <taxon>Bacteroidia</taxon>
        <taxon>Bacteroidales</taxon>
        <taxon>Candidatus Gallipaludibacter</taxon>
    </lineage>
</organism>
<name>A0A9D9HSA0_9BACT</name>
<accession>A0A9D9HSA0</accession>
<gene>
    <name evidence="2" type="ORF">IAA73_03460</name>
</gene>
<dbReference type="SUPFAM" id="SSF54637">
    <property type="entry name" value="Thioesterase/thiol ester dehydrase-isomerase"/>
    <property type="match status" value="1"/>
</dbReference>
<evidence type="ECO:0000259" key="1">
    <source>
        <dbReference type="Pfam" id="PF22818"/>
    </source>
</evidence>
<dbReference type="Gene3D" id="3.10.129.10">
    <property type="entry name" value="Hotdog Thioesterase"/>
    <property type="match status" value="1"/>
</dbReference>
<comment type="caution">
    <text evidence="2">The sequence shown here is derived from an EMBL/GenBank/DDBJ whole genome shotgun (WGS) entry which is preliminary data.</text>
</comment>
<dbReference type="Pfam" id="PF22818">
    <property type="entry name" value="ApeI-like"/>
    <property type="match status" value="1"/>
</dbReference>